<feature type="domain" description="Nucleolar protein 10-like second" evidence="1">
    <location>
        <begin position="342"/>
        <end position="389"/>
    </location>
</feature>
<dbReference type="GO" id="GO:0030686">
    <property type="term" value="C:90S preribosome"/>
    <property type="evidence" value="ECO:0007669"/>
    <property type="project" value="TreeGrafter"/>
</dbReference>
<dbReference type="EMBL" id="UZAH01035032">
    <property type="protein sequence ID" value="VDP38670.1"/>
    <property type="molecule type" value="Genomic_DNA"/>
</dbReference>
<name>A0A183GL43_HELPZ</name>
<dbReference type="GO" id="GO:0000462">
    <property type="term" value="P:maturation of SSU-rRNA from tricistronic rRNA transcript (SSU-rRNA, 5.8S rRNA, LSU-rRNA)"/>
    <property type="evidence" value="ECO:0007669"/>
    <property type="project" value="TreeGrafter"/>
</dbReference>
<dbReference type="Gene3D" id="2.130.10.10">
    <property type="entry name" value="YVTN repeat-like/Quinoprotein amine dehydrogenase"/>
    <property type="match status" value="1"/>
</dbReference>
<dbReference type="Pfam" id="PF23098">
    <property type="entry name" value="Beta-prop_NOL10_N"/>
    <property type="match status" value="1"/>
</dbReference>
<dbReference type="PANTHER" id="PTHR14927">
    <property type="entry name" value="NUCLEOLAR PROTEIN 10"/>
    <property type="match status" value="1"/>
</dbReference>
<reference evidence="3 4" key="1">
    <citation type="submission" date="2018-11" db="EMBL/GenBank/DDBJ databases">
        <authorList>
            <consortium name="Pathogen Informatics"/>
        </authorList>
    </citation>
    <scope>NUCLEOTIDE SEQUENCE [LARGE SCALE GENOMIC DNA]</scope>
</reference>
<evidence type="ECO:0000313" key="5">
    <source>
        <dbReference type="WBParaSite" id="HPBE_0002341301-mRNA-1"/>
    </source>
</evidence>
<dbReference type="SUPFAM" id="SSF50978">
    <property type="entry name" value="WD40 repeat-like"/>
    <property type="match status" value="1"/>
</dbReference>
<sequence length="445" mass="50998">MQVASVNDVKIYNLSAGKSIPEACLDVRRRVQLIQDFEMPDISGTIDVSRDGRYVFATGCYKSLLKCYDLENLSLKFQRGLDAAVIKLIPLGDDYSKIILLQEDRFLEMHAAFGKYFRMRMPRFGRDMAFSFERSDLFLVGASSEVYRLNLELGEWLSPLQSSGSALNCCQFAHAHQLFVCGTTDGQVEAWDHRDRSRVGVLDFSSGGAEISALQFRDALHLAVGTSTGQIMLYDIRSRRPLIVKDHINSLPIRKVEFVVRYNLVLSMDSRVLKMWNEVSGKPFAAIETESALNDFCRYPESGLIFLANEAPRMQQYFVPALGTAPKWCSYLEAITEELEEMYDDYKFVTKEELDQLSLSHLIGSSVLRAYMHGYFLDKRLYDKAQLMTQPFAYEKYKDRKVSPLSPVRLSISYRNRFQADTASFILQDDRFKKLFVDEDFEVSC</sequence>
<dbReference type="GO" id="GO:0032040">
    <property type="term" value="C:small-subunit processome"/>
    <property type="evidence" value="ECO:0007669"/>
    <property type="project" value="TreeGrafter"/>
</dbReference>
<evidence type="ECO:0000259" key="1">
    <source>
        <dbReference type="Pfam" id="PF23097"/>
    </source>
</evidence>
<dbReference type="SMART" id="SM00320">
    <property type="entry name" value="WD40"/>
    <property type="match status" value="3"/>
</dbReference>
<dbReference type="InterPro" id="IPR056551">
    <property type="entry name" value="Beta-prop_NOL10_N"/>
</dbReference>
<dbReference type="Pfam" id="PF23097">
    <property type="entry name" value="NOL10_2nd"/>
    <property type="match status" value="1"/>
</dbReference>
<dbReference type="InterPro" id="IPR036322">
    <property type="entry name" value="WD40_repeat_dom_sf"/>
</dbReference>
<keyword evidence="4" id="KW-1185">Reference proteome</keyword>
<accession>A0A3P8D5L6</accession>
<reference evidence="5" key="2">
    <citation type="submission" date="2019-09" db="UniProtKB">
        <authorList>
            <consortium name="WormBaseParasite"/>
        </authorList>
    </citation>
    <scope>IDENTIFICATION</scope>
</reference>
<proteinExistence type="predicted"/>
<evidence type="ECO:0000313" key="4">
    <source>
        <dbReference type="Proteomes" id="UP000050761"/>
    </source>
</evidence>
<dbReference type="InterPro" id="IPR056550">
    <property type="entry name" value="NOL10_2nd"/>
</dbReference>
<dbReference type="OrthoDB" id="273340at2759"/>
<dbReference type="InterPro" id="IPR001680">
    <property type="entry name" value="WD40_rpt"/>
</dbReference>
<organism evidence="4 5">
    <name type="scientific">Heligmosomoides polygyrus</name>
    <name type="common">Parasitic roundworm</name>
    <dbReference type="NCBI Taxonomy" id="6339"/>
    <lineage>
        <taxon>Eukaryota</taxon>
        <taxon>Metazoa</taxon>
        <taxon>Ecdysozoa</taxon>
        <taxon>Nematoda</taxon>
        <taxon>Chromadorea</taxon>
        <taxon>Rhabditida</taxon>
        <taxon>Rhabditina</taxon>
        <taxon>Rhabditomorpha</taxon>
        <taxon>Strongyloidea</taxon>
        <taxon>Heligmosomidae</taxon>
        <taxon>Heligmosomoides</taxon>
    </lineage>
</organism>
<protein>
    <submittedName>
        <fullName evidence="5">WD_REPEATS_REGION domain-containing protein</fullName>
    </submittedName>
</protein>
<feature type="domain" description="Nucleolar protein 10-like N-terminal" evidence="2">
    <location>
        <begin position="1"/>
        <end position="341"/>
    </location>
</feature>
<dbReference type="InterPro" id="IPR040382">
    <property type="entry name" value="NOL10/Enp2"/>
</dbReference>
<accession>A0A183GL43</accession>
<dbReference type="WBParaSite" id="HPBE_0002341301-mRNA-1">
    <property type="protein sequence ID" value="HPBE_0002341301-mRNA-1"/>
    <property type="gene ID" value="HPBE_0002341301"/>
</dbReference>
<evidence type="ECO:0000313" key="3">
    <source>
        <dbReference type="EMBL" id="VDP38670.1"/>
    </source>
</evidence>
<evidence type="ECO:0000259" key="2">
    <source>
        <dbReference type="Pfam" id="PF23098"/>
    </source>
</evidence>
<dbReference type="InterPro" id="IPR015943">
    <property type="entry name" value="WD40/YVTN_repeat-like_dom_sf"/>
</dbReference>
<dbReference type="PANTHER" id="PTHR14927:SF0">
    <property type="entry name" value="NUCLEOLAR PROTEIN 10"/>
    <property type="match status" value="1"/>
</dbReference>
<gene>
    <name evidence="3" type="ORF">HPBE_LOCUS23412</name>
</gene>
<dbReference type="AlphaFoldDB" id="A0A183GL43"/>
<dbReference type="Proteomes" id="UP000050761">
    <property type="component" value="Unassembled WGS sequence"/>
</dbReference>